<evidence type="ECO:0000256" key="1">
    <source>
        <dbReference type="SAM" id="MobiDB-lite"/>
    </source>
</evidence>
<proteinExistence type="predicted"/>
<organism evidence="2 3">
    <name type="scientific">Solanum commersonii</name>
    <name type="common">Commerson's wild potato</name>
    <name type="synonym">Commerson's nightshade</name>
    <dbReference type="NCBI Taxonomy" id="4109"/>
    <lineage>
        <taxon>Eukaryota</taxon>
        <taxon>Viridiplantae</taxon>
        <taxon>Streptophyta</taxon>
        <taxon>Embryophyta</taxon>
        <taxon>Tracheophyta</taxon>
        <taxon>Spermatophyta</taxon>
        <taxon>Magnoliopsida</taxon>
        <taxon>eudicotyledons</taxon>
        <taxon>Gunneridae</taxon>
        <taxon>Pentapetalae</taxon>
        <taxon>asterids</taxon>
        <taxon>lamiids</taxon>
        <taxon>Solanales</taxon>
        <taxon>Solanaceae</taxon>
        <taxon>Solanoideae</taxon>
        <taxon>Solaneae</taxon>
        <taxon>Solanum</taxon>
    </lineage>
</organism>
<accession>A0A9J6B1Z0</accession>
<evidence type="ECO:0000313" key="3">
    <source>
        <dbReference type="Proteomes" id="UP000824120"/>
    </source>
</evidence>
<gene>
    <name evidence="2" type="ORF">H5410_002303</name>
</gene>
<dbReference type="OrthoDB" id="10435685at2759"/>
<protein>
    <submittedName>
        <fullName evidence="2">Uncharacterized protein</fullName>
    </submittedName>
</protein>
<sequence>MNHLSIYAKTQPTVNRHQEKIIQIRKTRKRPPLSTKATTRSGHQEKHTYKRSLRNKTRRRRKWEDEQENKENIKKLEGEYKNYTLAEWRKWIDALKLEKLASKMKK</sequence>
<feature type="compositionally biased region" description="Basic residues" evidence="1">
    <location>
        <begin position="48"/>
        <end position="61"/>
    </location>
</feature>
<comment type="caution">
    <text evidence="2">The sequence shown here is derived from an EMBL/GenBank/DDBJ whole genome shotgun (WGS) entry which is preliminary data.</text>
</comment>
<dbReference type="EMBL" id="JACXVP010000001">
    <property type="protein sequence ID" value="KAG5630586.1"/>
    <property type="molecule type" value="Genomic_DNA"/>
</dbReference>
<name>A0A9J6B1Z0_SOLCO</name>
<feature type="region of interest" description="Disordered" evidence="1">
    <location>
        <begin position="24"/>
        <end position="71"/>
    </location>
</feature>
<keyword evidence="3" id="KW-1185">Reference proteome</keyword>
<dbReference type="Proteomes" id="UP000824120">
    <property type="component" value="Chromosome 1"/>
</dbReference>
<evidence type="ECO:0000313" key="2">
    <source>
        <dbReference type="EMBL" id="KAG5630586.1"/>
    </source>
</evidence>
<reference evidence="2 3" key="1">
    <citation type="submission" date="2020-09" db="EMBL/GenBank/DDBJ databases">
        <title>De no assembly of potato wild relative species, Solanum commersonii.</title>
        <authorList>
            <person name="Cho K."/>
        </authorList>
    </citation>
    <scope>NUCLEOTIDE SEQUENCE [LARGE SCALE GENOMIC DNA]</scope>
    <source>
        <strain evidence="2">LZ3.2</strain>
        <tissue evidence="2">Leaf</tissue>
    </source>
</reference>
<dbReference type="AlphaFoldDB" id="A0A9J6B1Z0"/>